<evidence type="ECO:0000256" key="2">
    <source>
        <dbReference type="ARBA" id="ARBA00023125"/>
    </source>
</evidence>
<feature type="domain" description="HTH arsR-type" evidence="4">
    <location>
        <begin position="24"/>
        <end position="118"/>
    </location>
</feature>
<evidence type="ECO:0000256" key="3">
    <source>
        <dbReference type="ARBA" id="ARBA00023163"/>
    </source>
</evidence>
<keyword evidence="2" id="KW-0238">DNA-binding</keyword>
<dbReference type="InterPro" id="IPR036388">
    <property type="entry name" value="WH-like_DNA-bd_sf"/>
</dbReference>
<dbReference type="CDD" id="cd00090">
    <property type="entry name" value="HTH_ARSR"/>
    <property type="match status" value="1"/>
</dbReference>
<dbReference type="RefSeq" id="WP_151149828.1">
    <property type="nucleotide sequence ID" value="NZ_WAIE01000001.1"/>
</dbReference>
<dbReference type="SUPFAM" id="SSF46785">
    <property type="entry name" value="Winged helix' DNA-binding domain"/>
    <property type="match status" value="1"/>
</dbReference>
<evidence type="ECO:0000256" key="1">
    <source>
        <dbReference type="ARBA" id="ARBA00023015"/>
    </source>
</evidence>
<dbReference type="OrthoDB" id="9810923at2"/>
<gene>
    <name evidence="5" type="ORF">F8A88_04185</name>
</gene>
<reference evidence="5 6" key="1">
    <citation type="journal article" date="2017" name="Int. J. Syst. Evol. Microbiol.">
        <title>Desulfovibrio senegalensis sp. nov., a mesophilic sulfate reducer isolated from marine sediment.</title>
        <authorList>
            <person name="Thioye A."/>
            <person name="Gam Z.B.A."/>
            <person name="Mbengue M."/>
            <person name="Cayol J.L."/>
            <person name="Joseph-Bartoli M."/>
            <person name="Toure-Kane C."/>
            <person name="Labat M."/>
        </authorList>
    </citation>
    <scope>NUCLEOTIDE SEQUENCE [LARGE SCALE GENOMIC DNA]</scope>
    <source>
        <strain evidence="5 6">DSM 101509</strain>
    </source>
</reference>
<dbReference type="InterPro" id="IPR011991">
    <property type="entry name" value="ArsR-like_HTH"/>
</dbReference>
<dbReference type="InterPro" id="IPR001845">
    <property type="entry name" value="HTH_ArsR_DNA-bd_dom"/>
</dbReference>
<keyword evidence="1" id="KW-0805">Transcription regulation</keyword>
<dbReference type="SMART" id="SM00418">
    <property type="entry name" value="HTH_ARSR"/>
    <property type="match status" value="1"/>
</dbReference>
<evidence type="ECO:0000259" key="4">
    <source>
        <dbReference type="PROSITE" id="PS50987"/>
    </source>
</evidence>
<proteinExistence type="predicted"/>
<dbReference type="Proteomes" id="UP000438699">
    <property type="component" value="Unassembled WGS sequence"/>
</dbReference>
<dbReference type="NCBIfam" id="NF033788">
    <property type="entry name" value="HTH_metalloreg"/>
    <property type="match status" value="1"/>
</dbReference>
<dbReference type="PRINTS" id="PR00778">
    <property type="entry name" value="HTHARSR"/>
</dbReference>
<sequence>MNGDICNHTENHNPDVDSVRLTMLSEKDFLFLAELFKALGDYTRVRILYALSESELCVCALAEVLDMSQSAISHQLRLLRAARLVRYRKKGKNVYYALDDDHVANLLKQGLDHIREEG</sequence>
<dbReference type="InterPro" id="IPR036390">
    <property type="entry name" value="WH_DNA-bd_sf"/>
</dbReference>
<dbReference type="AlphaFoldDB" id="A0A6N6N9E2"/>
<keyword evidence="6" id="KW-1185">Reference proteome</keyword>
<evidence type="ECO:0000313" key="6">
    <source>
        <dbReference type="Proteomes" id="UP000438699"/>
    </source>
</evidence>
<protein>
    <submittedName>
        <fullName evidence="5">Helix-turn-helix transcriptional regulator</fullName>
    </submittedName>
</protein>
<dbReference type="Pfam" id="PF01022">
    <property type="entry name" value="HTH_5"/>
    <property type="match status" value="1"/>
</dbReference>
<accession>A0A6N6N9E2</accession>
<evidence type="ECO:0000313" key="5">
    <source>
        <dbReference type="EMBL" id="KAB1443457.1"/>
    </source>
</evidence>
<dbReference type="GO" id="GO:0003677">
    <property type="term" value="F:DNA binding"/>
    <property type="evidence" value="ECO:0007669"/>
    <property type="project" value="UniProtKB-KW"/>
</dbReference>
<dbReference type="InterPro" id="IPR051011">
    <property type="entry name" value="Metal_resp_trans_reg"/>
</dbReference>
<organism evidence="5 6">
    <name type="scientific">Pseudodesulfovibrio senegalensis</name>
    <dbReference type="NCBI Taxonomy" id="1721087"/>
    <lineage>
        <taxon>Bacteria</taxon>
        <taxon>Pseudomonadati</taxon>
        <taxon>Thermodesulfobacteriota</taxon>
        <taxon>Desulfovibrionia</taxon>
        <taxon>Desulfovibrionales</taxon>
        <taxon>Desulfovibrionaceae</taxon>
    </lineage>
</organism>
<dbReference type="PROSITE" id="PS50987">
    <property type="entry name" value="HTH_ARSR_2"/>
    <property type="match status" value="1"/>
</dbReference>
<comment type="caution">
    <text evidence="5">The sequence shown here is derived from an EMBL/GenBank/DDBJ whole genome shotgun (WGS) entry which is preliminary data.</text>
</comment>
<dbReference type="EMBL" id="WAIE01000001">
    <property type="protein sequence ID" value="KAB1443457.1"/>
    <property type="molecule type" value="Genomic_DNA"/>
</dbReference>
<dbReference type="GO" id="GO:0003700">
    <property type="term" value="F:DNA-binding transcription factor activity"/>
    <property type="evidence" value="ECO:0007669"/>
    <property type="project" value="InterPro"/>
</dbReference>
<name>A0A6N6N9E2_9BACT</name>
<keyword evidence="3" id="KW-0804">Transcription</keyword>
<dbReference type="PANTHER" id="PTHR43132">
    <property type="entry name" value="ARSENICAL RESISTANCE OPERON REPRESSOR ARSR-RELATED"/>
    <property type="match status" value="1"/>
</dbReference>
<dbReference type="Gene3D" id="1.10.10.10">
    <property type="entry name" value="Winged helix-like DNA-binding domain superfamily/Winged helix DNA-binding domain"/>
    <property type="match status" value="1"/>
</dbReference>
<dbReference type="PANTHER" id="PTHR43132:SF6">
    <property type="entry name" value="HTH-TYPE TRANSCRIPTIONAL REPRESSOR CZRA"/>
    <property type="match status" value="1"/>
</dbReference>